<dbReference type="AlphaFoldDB" id="A0A1C6IH48"/>
<dbReference type="InterPro" id="IPR004358">
    <property type="entry name" value="Sig_transdc_His_kin-like_C"/>
</dbReference>
<evidence type="ECO:0000256" key="3">
    <source>
        <dbReference type="ARBA" id="ARBA00022679"/>
    </source>
</evidence>
<dbReference type="Gene3D" id="3.30.565.10">
    <property type="entry name" value="Histidine kinase-like ATPase, C-terminal domain"/>
    <property type="match status" value="1"/>
</dbReference>
<keyword evidence="3 7" id="KW-0808">Transferase</keyword>
<dbReference type="InterPro" id="IPR036890">
    <property type="entry name" value="HATPase_C_sf"/>
</dbReference>
<name>A0A1C6IH48_9FIRM</name>
<dbReference type="PANTHER" id="PTHR43711:SF26">
    <property type="entry name" value="SENSOR HISTIDINE KINASE RCSC"/>
    <property type="match status" value="1"/>
</dbReference>
<evidence type="ECO:0000256" key="4">
    <source>
        <dbReference type="ARBA" id="ARBA00022777"/>
    </source>
</evidence>
<organism evidence="7">
    <name type="scientific">uncultured Anaerotruncus sp</name>
    <dbReference type="NCBI Taxonomy" id="905011"/>
    <lineage>
        <taxon>Bacteria</taxon>
        <taxon>Bacillati</taxon>
        <taxon>Bacillota</taxon>
        <taxon>Clostridia</taxon>
        <taxon>Eubacteriales</taxon>
        <taxon>Oscillospiraceae</taxon>
        <taxon>Anaerotruncus</taxon>
        <taxon>environmental samples</taxon>
    </lineage>
</organism>
<accession>A0A1C6IH48</accession>
<reference evidence="7" key="1">
    <citation type="submission" date="2015-09" db="EMBL/GenBank/DDBJ databases">
        <authorList>
            <consortium name="Pathogen Informatics"/>
        </authorList>
    </citation>
    <scope>NUCLEOTIDE SEQUENCE</scope>
    <source>
        <strain evidence="7">2789STDY5834896</strain>
    </source>
</reference>
<dbReference type="InterPro" id="IPR003594">
    <property type="entry name" value="HATPase_dom"/>
</dbReference>
<dbReference type="SMART" id="SM00387">
    <property type="entry name" value="HATPase_c"/>
    <property type="match status" value="1"/>
</dbReference>
<keyword evidence="5" id="KW-0902">Two-component regulatory system</keyword>
<feature type="domain" description="Histidine kinase" evidence="6">
    <location>
        <begin position="131"/>
        <end position="350"/>
    </location>
</feature>
<dbReference type="PANTHER" id="PTHR43711">
    <property type="entry name" value="TWO-COMPONENT HISTIDINE KINASE"/>
    <property type="match status" value="1"/>
</dbReference>
<dbReference type="PROSITE" id="PS50109">
    <property type="entry name" value="HIS_KIN"/>
    <property type="match status" value="1"/>
</dbReference>
<dbReference type="SUPFAM" id="SSF55874">
    <property type="entry name" value="ATPase domain of HSP90 chaperone/DNA topoisomerase II/histidine kinase"/>
    <property type="match status" value="1"/>
</dbReference>
<evidence type="ECO:0000313" key="7">
    <source>
        <dbReference type="EMBL" id="SCJ69234.1"/>
    </source>
</evidence>
<evidence type="ECO:0000259" key="6">
    <source>
        <dbReference type="PROSITE" id="PS50109"/>
    </source>
</evidence>
<dbReference type="InterPro" id="IPR050736">
    <property type="entry name" value="Sensor_HK_Regulatory"/>
</dbReference>
<keyword evidence="4 7" id="KW-0418">Kinase</keyword>
<dbReference type="PRINTS" id="PR00344">
    <property type="entry name" value="BCTRLSENSOR"/>
</dbReference>
<dbReference type="GO" id="GO:0004673">
    <property type="term" value="F:protein histidine kinase activity"/>
    <property type="evidence" value="ECO:0007669"/>
    <property type="project" value="UniProtKB-EC"/>
</dbReference>
<evidence type="ECO:0000256" key="1">
    <source>
        <dbReference type="ARBA" id="ARBA00000085"/>
    </source>
</evidence>
<evidence type="ECO:0000256" key="5">
    <source>
        <dbReference type="ARBA" id="ARBA00023012"/>
    </source>
</evidence>
<dbReference type="InterPro" id="IPR005467">
    <property type="entry name" value="His_kinase_dom"/>
</dbReference>
<comment type="catalytic activity">
    <reaction evidence="1">
        <text>ATP + protein L-histidine = ADP + protein N-phospho-L-histidine.</text>
        <dbReference type="EC" id="2.7.13.3"/>
    </reaction>
</comment>
<dbReference type="Pfam" id="PF02518">
    <property type="entry name" value="HATPase_c"/>
    <property type="match status" value="1"/>
</dbReference>
<evidence type="ECO:0000256" key="2">
    <source>
        <dbReference type="ARBA" id="ARBA00012438"/>
    </source>
</evidence>
<dbReference type="EMBL" id="FMHG01000001">
    <property type="protein sequence ID" value="SCJ69234.1"/>
    <property type="molecule type" value="Genomic_DNA"/>
</dbReference>
<dbReference type="GO" id="GO:0000160">
    <property type="term" value="P:phosphorelay signal transduction system"/>
    <property type="evidence" value="ECO:0007669"/>
    <property type="project" value="UniProtKB-KW"/>
</dbReference>
<dbReference type="EC" id="2.7.13.3" evidence="2"/>
<gene>
    <name evidence="7" type="primary">yycG_2</name>
    <name evidence="7" type="ORF">SAMEA3545359_01453</name>
</gene>
<sequence length="384" mass="41892">MEICNETQYLAAAQSIFEHAHLPVLVCDKKMLILWHNSCAEVYIHGLTGYPSAAGLLPTGDLGSILAQLQKGLDVYLPSPQLPAGGSPLQLHLIPVLGAQGQLQLVTLMLPVASGSLTEGSRRQIDRVSTAFSAASRTNLTAIFSALSPLARKFEEYADYEGQKMLDQINRSAYRLLRLGKNIEQASQLLTGAYQLQLRPVEMARLLQDLCQGAATVLRQSPVPLTYQIDFKQLFMLIDQQLLVGCITNLLSNAFLYSSDQNTVHLHAQVVRDALHISVRDRGAGIPAEVLPRVFDPYYSYRDPELGFVQAAGLGLTICRQAVQAMGGQIFLTSTPGDGTTVRFSLPITPPQPGLSSPAAEDFIGNRYSSLYVDLADVCTFPYL</sequence>
<protein>
    <recommendedName>
        <fullName evidence="2">histidine kinase</fullName>
        <ecNumber evidence="2">2.7.13.3</ecNumber>
    </recommendedName>
</protein>
<proteinExistence type="predicted"/>